<dbReference type="Gene3D" id="1.10.1200.10">
    <property type="entry name" value="ACP-like"/>
    <property type="match status" value="1"/>
</dbReference>
<gene>
    <name evidence="2" type="ORF">PVK37_05190</name>
</gene>
<sequence length="91" mass="10142">MERETFQRLVTEYLTALDDAGEDAEPLEIRPDDNLFDVGVVTSLSMIKLIGHISDVTGTSIDLSRYSIESFYTIDSIYDVVERAAADHVDA</sequence>
<dbReference type="SUPFAM" id="SSF47336">
    <property type="entry name" value="ACP-like"/>
    <property type="match status" value="1"/>
</dbReference>
<dbReference type="RefSeq" id="WP_275032585.1">
    <property type="nucleotide sequence ID" value="NZ_CP118615.1"/>
</dbReference>
<evidence type="ECO:0000313" key="2">
    <source>
        <dbReference type="EMBL" id="WDZ85830.1"/>
    </source>
</evidence>
<evidence type="ECO:0000313" key="3">
    <source>
        <dbReference type="Proteomes" id="UP001219605"/>
    </source>
</evidence>
<dbReference type="EMBL" id="CP118615">
    <property type="protein sequence ID" value="WDZ85830.1"/>
    <property type="molecule type" value="Genomic_DNA"/>
</dbReference>
<protein>
    <submittedName>
        <fullName evidence="2">Acyl carrier protein</fullName>
    </submittedName>
</protein>
<dbReference type="Pfam" id="PF00550">
    <property type="entry name" value="PP-binding"/>
    <property type="match status" value="1"/>
</dbReference>
<keyword evidence="3" id="KW-1185">Reference proteome</keyword>
<accession>A0ABY7ZSF7</accession>
<name>A0ABY7ZSF7_9ACTN</name>
<proteinExistence type="predicted"/>
<evidence type="ECO:0000259" key="1">
    <source>
        <dbReference type="Pfam" id="PF00550"/>
    </source>
</evidence>
<organism evidence="2 3">
    <name type="scientific">Micromonospora cathayae</name>
    <dbReference type="NCBI Taxonomy" id="3028804"/>
    <lineage>
        <taxon>Bacteria</taxon>
        <taxon>Bacillati</taxon>
        <taxon>Actinomycetota</taxon>
        <taxon>Actinomycetes</taxon>
        <taxon>Micromonosporales</taxon>
        <taxon>Micromonosporaceae</taxon>
        <taxon>Micromonospora</taxon>
    </lineage>
</organism>
<dbReference type="InterPro" id="IPR036736">
    <property type="entry name" value="ACP-like_sf"/>
</dbReference>
<dbReference type="Proteomes" id="UP001219605">
    <property type="component" value="Chromosome"/>
</dbReference>
<dbReference type="InterPro" id="IPR009081">
    <property type="entry name" value="PP-bd_ACP"/>
</dbReference>
<feature type="domain" description="Carrier" evidence="1">
    <location>
        <begin position="25"/>
        <end position="66"/>
    </location>
</feature>
<reference evidence="2 3" key="1">
    <citation type="submission" date="2023-02" db="EMBL/GenBank/DDBJ databases">
        <authorList>
            <person name="Mo P."/>
        </authorList>
    </citation>
    <scope>NUCLEOTIDE SEQUENCE [LARGE SCALE GENOMIC DNA]</scope>
    <source>
        <strain evidence="2 3">HUAS 3</strain>
    </source>
</reference>